<feature type="transmembrane region" description="Helical" evidence="1">
    <location>
        <begin position="12"/>
        <end position="30"/>
    </location>
</feature>
<feature type="transmembrane region" description="Helical" evidence="1">
    <location>
        <begin position="36"/>
        <end position="54"/>
    </location>
</feature>
<dbReference type="AlphaFoldDB" id="A0A0W8E8B5"/>
<sequence length="123" mass="14532">MKRKSASARSFKYAWFFGFFGFYGFTYFVTGQPLSLFWFSFFSFFAYYFIAKMAHEMQDERYFENSNKAKLKTAAIPLVTLFIIGFCTGLPFVTKELIIITCAFGWAVTLISYAILFWYYDQH</sequence>
<protein>
    <recommendedName>
        <fullName evidence="3">DUF3796 domain-containing protein</fullName>
    </recommendedName>
</protein>
<reference evidence="2" key="1">
    <citation type="journal article" date="2015" name="Proc. Natl. Acad. Sci. U.S.A.">
        <title>Networks of energetic and metabolic interactions define dynamics in microbial communities.</title>
        <authorList>
            <person name="Embree M."/>
            <person name="Liu J.K."/>
            <person name="Al-Bassam M.M."/>
            <person name="Zengler K."/>
        </authorList>
    </citation>
    <scope>NUCLEOTIDE SEQUENCE</scope>
</reference>
<name>A0A0W8E8B5_9ZZZZ</name>
<organism evidence="2">
    <name type="scientific">hydrocarbon metagenome</name>
    <dbReference type="NCBI Taxonomy" id="938273"/>
    <lineage>
        <taxon>unclassified sequences</taxon>
        <taxon>metagenomes</taxon>
        <taxon>ecological metagenomes</taxon>
    </lineage>
</organism>
<feature type="transmembrane region" description="Helical" evidence="1">
    <location>
        <begin position="98"/>
        <end position="120"/>
    </location>
</feature>
<evidence type="ECO:0000313" key="2">
    <source>
        <dbReference type="EMBL" id="KUG04869.1"/>
    </source>
</evidence>
<keyword evidence="1" id="KW-0472">Membrane</keyword>
<evidence type="ECO:0000256" key="1">
    <source>
        <dbReference type="SAM" id="Phobius"/>
    </source>
</evidence>
<gene>
    <name evidence="2" type="ORF">ASZ90_017749</name>
</gene>
<evidence type="ECO:0008006" key="3">
    <source>
        <dbReference type="Google" id="ProtNLM"/>
    </source>
</evidence>
<keyword evidence="1" id="KW-0812">Transmembrane</keyword>
<proteinExistence type="predicted"/>
<dbReference type="EMBL" id="LNQE01001837">
    <property type="protein sequence ID" value="KUG04869.1"/>
    <property type="molecule type" value="Genomic_DNA"/>
</dbReference>
<dbReference type="Pfam" id="PF09946">
    <property type="entry name" value="DUF2178"/>
    <property type="match status" value="1"/>
</dbReference>
<accession>A0A0W8E8B5</accession>
<dbReference type="InterPro" id="IPR019235">
    <property type="entry name" value="DUF2178_TM"/>
</dbReference>
<comment type="caution">
    <text evidence="2">The sequence shown here is derived from an EMBL/GenBank/DDBJ whole genome shotgun (WGS) entry which is preliminary data.</text>
</comment>
<keyword evidence="1" id="KW-1133">Transmembrane helix</keyword>
<feature type="transmembrane region" description="Helical" evidence="1">
    <location>
        <begin position="74"/>
        <end position="92"/>
    </location>
</feature>